<reference evidence="2" key="1">
    <citation type="journal article" date="2015" name="Nature">
        <title>Complex archaea that bridge the gap between prokaryotes and eukaryotes.</title>
        <authorList>
            <person name="Spang A."/>
            <person name="Saw J.H."/>
            <person name="Jorgensen S.L."/>
            <person name="Zaremba-Niedzwiedzka K."/>
            <person name="Martijn J."/>
            <person name="Lind A.E."/>
            <person name="van Eijk R."/>
            <person name="Schleper C."/>
            <person name="Guy L."/>
            <person name="Ettema T.J."/>
        </authorList>
    </citation>
    <scope>NUCLEOTIDE SEQUENCE</scope>
</reference>
<sequence>MPILIDNSTMEKTASCHTAVAMERVLHLKPKAGSPQLEAGTAMHKAWEKFFNGEDVEVCILALREHYSSKLPYFEDIKPTYDLANLENLFRIWASKHPNREFPWVSQYVEKGFQVRLFPDLGVDLIGKMDTFGADGTGSYCVVDWKTTGYNLDTRWFRKIQNGSQVSAYLYATQRLFGSAVWVFYIMALKMKVVPMSNRTCKEHGMKYWNPEKKEGCYHEHADYKVESAYRNKTQLLGWYQDARLITQDYLHILENVKSIEDIGRVPMQGVFNNSCQDCSYREFCHSFNRKPESAEQLFDYKPWSPLLDMDKEDIFYEKEIDYDGADGSLLVV</sequence>
<dbReference type="Gene3D" id="3.90.320.10">
    <property type="match status" value="1"/>
</dbReference>
<protein>
    <recommendedName>
        <fullName evidence="1">PD-(D/E)XK endonuclease-like domain-containing protein</fullName>
    </recommendedName>
</protein>
<dbReference type="EMBL" id="LAZR01001821">
    <property type="protein sequence ID" value="KKN38537.1"/>
    <property type="molecule type" value="Genomic_DNA"/>
</dbReference>
<name>A0A0F9QNE1_9ZZZZ</name>
<dbReference type="Pfam" id="PF12705">
    <property type="entry name" value="PDDEXK_1"/>
    <property type="match status" value="1"/>
</dbReference>
<evidence type="ECO:0000313" key="2">
    <source>
        <dbReference type="EMBL" id="KKN38537.1"/>
    </source>
</evidence>
<evidence type="ECO:0000259" key="1">
    <source>
        <dbReference type="Pfam" id="PF12705"/>
    </source>
</evidence>
<proteinExistence type="predicted"/>
<gene>
    <name evidence="2" type="ORF">LCGC14_0752320</name>
</gene>
<organism evidence="2">
    <name type="scientific">marine sediment metagenome</name>
    <dbReference type="NCBI Taxonomy" id="412755"/>
    <lineage>
        <taxon>unclassified sequences</taxon>
        <taxon>metagenomes</taxon>
        <taxon>ecological metagenomes</taxon>
    </lineage>
</organism>
<dbReference type="InterPro" id="IPR038726">
    <property type="entry name" value="PDDEXK_AddAB-type"/>
</dbReference>
<comment type="caution">
    <text evidence="2">The sequence shown here is derived from an EMBL/GenBank/DDBJ whole genome shotgun (WGS) entry which is preliminary data.</text>
</comment>
<feature type="domain" description="PD-(D/E)XK endonuclease-like" evidence="1">
    <location>
        <begin position="8"/>
        <end position="286"/>
    </location>
</feature>
<dbReference type="InterPro" id="IPR011604">
    <property type="entry name" value="PDDEXK-like_dom_sf"/>
</dbReference>
<dbReference type="AlphaFoldDB" id="A0A0F9QNE1"/>
<accession>A0A0F9QNE1</accession>